<accession>A0A5C2S440</accession>
<dbReference type="PRINTS" id="PR00080">
    <property type="entry name" value="SDRFAMILY"/>
</dbReference>
<keyword evidence="3" id="KW-0560">Oxidoreductase</keyword>
<dbReference type="AlphaFoldDB" id="A0A5C2S440"/>
<dbReference type="PANTHER" id="PTHR24320">
    <property type="entry name" value="RETINOL DEHYDROGENASE"/>
    <property type="match status" value="1"/>
</dbReference>
<evidence type="ECO:0000256" key="3">
    <source>
        <dbReference type="ARBA" id="ARBA00023002"/>
    </source>
</evidence>
<evidence type="ECO:0000313" key="6">
    <source>
        <dbReference type="Proteomes" id="UP000313359"/>
    </source>
</evidence>
<dbReference type="Gene3D" id="3.40.50.720">
    <property type="entry name" value="NAD(P)-binding Rossmann-like Domain"/>
    <property type="match status" value="1"/>
</dbReference>
<dbReference type="InterPro" id="IPR020904">
    <property type="entry name" value="Sc_DH/Rdtase_CS"/>
</dbReference>
<dbReference type="Pfam" id="PF00106">
    <property type="entry name" value="adh_short"/>
    <property type="match status" value="1"/>
</dbReference>
<proteinExistence type="inferred from homology"/>
<dbReference type="InterPro" id="IPR002347">
    <property type="entry name" value="SDR_fam"/>
</dbReference>
<dbReference type="PRINTS" id="PR00081">
    <property type="entry name" value="GDHRDH"/>
</dbReference>
<dbReference type="STRING" id="1328759.A0A5C2S440"/>
<comment type="similarity">
    <text evidence="1 4">Belongs to the short-chain dehydrogenases/reductases (SDR) family.</text>
</comment>
<name>A0A5C2S440_9APHY</name>
<evidence type="ECO:0000256" key="1">
    <source>
        <dbReference type="ARBA" id="ARBA00006484"/>
    </source>
</evidence>
<dbReference type="PROSITE" id="PS00061">
    <property type="entry name" value="ADH_SHORT"/>
    <property type="match status" value="1"/>
</dbReference>
<reference evidence="5" key="1">
    <citation type="journal article" date="2018" name="Genome Biol. Evol.">
        <title>Genomics and development of Lentinus tigrinus, a white-rot wood-decaying mushroom with dimorphic fruiting bodies.</title>
        <authorList>
            <person name="Wu B."/>
            <person name="Xu Z."/>
            <person name="Knudson A."/>
            <person name="Carlson A."/>
            <person name="Chen N."/>
            <person name="Kovaka S."/>
            <person name="LaButti K."/>
            <person name="Lipzen A."/>
            <person name="Pennachio C."/>
            <person name="Riley R."/>
            <person name="Schakwitz W."/>
            <person name="Umezawa K."/>
            <person name="Ohm R.A."/>
            <person name="Grigoriev I.V."/>
            <person name="Nagy L.G."/>
            <person name="Gibbons J."/>
            <person name="Hibbett D."/>
        </authorList>
    </citation>
    <scope>NUCLEOTIDE SEQUENCE [LARGE SCALE GENOMIC DNA]</scope>
    <source>
        <strain evidence="5">ALCF2SS1-6</strain>
    </source>
</reference>
<dbReference type="InterPro" id="IPR036291">
    <property type="entry name" value="NAD(P)-bd_dom_sf"/>
</dbReference>
<evidence type="ECO:0000313" key="5">
    <source>
        <dbReference type="EMBL" id="RPD58287.1"/>
    </source>
</evidence>
<sequence length="329" mass="35850">MSATSITSNPGWNASTTAEEVASALSSSIAGKTILVTGVLPGGLGAHFVNVISAHHPKLLILADRSGPKLAEFAQELETAHPGVAIRTLEIDLSSQAEIRKAAAEVLSWPEAIDVLVNNAGVMSPTYQKTADGLEIHFGTNYIGHFLFTNLIMPKLLESKSSPRVVNVSSDGHRLSDIRWDDLNFQDGKVYNMWRAYGQSKTALMLFSVELAHRLGSKGFRTFSIHPGAIWTNLSRFTSDKDWAGLKALDQELGHKQGSEELKTKNFSQGTATHVVAAFDPKLDEHNGVYLQDCQLAPSEEVEPYAVDKASAKRLWSLSEKIVGQSFSY</sequence>
<keyword evidence="2" id="KW-0521">NADP</keyword>
<dbReference type="OrthoDB" id="191139at2759"/>
<keyword evidence="6" id="KW-1185">Reference proteome</keyword>
<dbReference type="Proteomes" id="UP000313359">
    <property type="component" value="Unassembled WGS sequence"/>
</dbReference>
<organism evidence="5 6">
    <name type="scientific">Lentinus tigrinus ALCF2SS1-6</name>
    <dbReference type="NCBI Taxonomy" id="1328759"/>
    <lineage>
        <taxon>Eukaryota</taxon>
        <taxon>Fungi</taxon>
        <taxon>Dikarya</taxon>
        <taxon>Basidiomycota</taxon>
        <taxon>Agaricomycotina</taxon>
        <taxon>Agaricomycetes</taxon>
        <taxon>Polyporales</taxon>
        <taxon>Polyporaceae</taxon>
        <taxon>Lentinus</taxon>
    </lineage>
</organism>
<evidence type="ECO:0000256" key="2">
    <source>
        <dbReference type="ARBA" id="ARBA00022857"/>
    </source>
</evidence>
<dbReference type="GO" id="GO:0016491">
    <property type="term" value="F:oxidoreductase activity"/>
    <property type="evidence" value="ECO:0007669"/>
    <property type="project" value="UniProtKB-KW"/>
</dbReference>
<protein>
    <submittedName>
        <fullName evidence="5">Short-chain dehydrogenase</fullName>
    </submittedName>
</protein>
<dbReference type="EMBL" id="ML122276">
    <property type="protein sequence ID" value="RPD58287.1"/>
    <property type="molecule type" value="Genomic_DNA"/>
</dbReference>
<dbReference type="SUPFAM" id="SSF51735">
    <property type="entry name" value="NAD(P)-binding Rossmann-fold domains"/>
    <property type="match status" value="1"/>
</dbReference>
<dbReference type="PANTHER" id="PTHR24320:SF283">
    <property type="entry name" value="RETINOL DEHYDROGENASE 11"/>
    <property type="match status" value="1"/>
</dbReference>
<evidence type="ECO:0000256" key="4">
    <source>
        <dbReference type="RuleBase" id="RU000363"/>
    </source>
</evidence>
<gene>
    <name evidence="5" type="ORF">L227DRAFT_577316</name>
</gene>